<organism evidence="2 3">
    <name type="scientific">Mucilaginibacter lappiensis</name>
    <dbReference type="NCBI Taxonomy" id="354630"/>
    <lineage>
        <taxon>Bacteria</taxon>
        <taxon>Pseudomonadati</taxon>
        <taxon>Bacteroidota</taxon>
        <taxon>Sphingobacteriia</taxon>
        <taxon>Sphingobacteriales</taxon>
        <taxon>Sphingobacteriaceae</taxon>
        <taxon>Mucilaginibacter</taxon>
    </lineage>
</organism>
<reference evidence="2 3" key="1">
    <citation type="submission" date="2020-08" db="EMBL/GenBank/DDBJ databases">
        <title>Genomic Encyclopedia of Type Strains, Phase IV (KMG-V): Genome sequencing to study the core and pangenomes of soil and plant-associated prokaryotes.</title>
        <authorList>
            <person name="Whitman W."/>
        </authorList>
    </citation>
    <scope>NUCLEOTIDE SEQUENCE [LARGE SCALE GENOMIC DNA]</scope>
    <source>
        <strain evidence="2 3">MP601</strain>
    </source>
</reference>
<accession>A0A841JM51</accession>
<evidence type="ECO:0000313" key="3">
    <source>
        <dbReference type="Proteomes" id="UP000548326"/>
    </source>
</evidence>
<name>A0A841JM51_9SPHI</name>
<comment type="caution">
    <text evidence="2">The sequence shown here is derived from an EMBL/GenBank/DDBJ whole genome shotgun (WGS) entry which is preliminary data.</text>
</comment>
<evidence type="ECO:0000313" key="2">
    <source>
        <dbReference type="EMBL" id="MBB6131524.1"/>
    </source>
</evidence>
<protein>
    <recommendedName>
        <fullName evidence="1">MobA/VirD2-like nuclease domain-containing protein</fullName>
    </recommendedName>
</protein>
<sequence length="440" mass="49461">MTAKILYTNEPTHDFPGVQYNTNKMENGRGELMQVSNFGVLQGLQNLRPDDYINYLKSIAALNPNIKEPQFHAVISAKGREHSKTELTQIAGKWLDAMGYGKQPYLIIYHQDTDNNHVHMVSLRVDKMGKTIPDSFEKTRAIQIINRIVGLSPEEELKKDLDKAMNYNFSTRAQFLLLLEQKGYKLKIEGTQIQIIKFGKKLADLPLNFIDSKIRTDQQPARTAQIKAIIDKYKAGYSPELKPVGLPLPGGAVKETKIQTSDLAEHLKDKLGIQMVFHAKDGKAVYGYTIIDHAQTNVFKGSEVMPLKELLMTQSPEQQKEQIESLAKKLPVGRAILEAEKPFYRNLVEAAMTRYPTVEQGLAAENLKLNGELIIDELAGTYMNIRELSLSAPDLAKDLLPDQQPEAATQVNLLDLIPQVGFAAEVDDNRLRKKNPGRSR</sequence>
<dbReference type="Proteomes" id="UP000548326">
    <property type="component" value="Unassembled WGS sequence"/>
</dbReference>
<gene>
    <name evidence="2" type="ORF">HDF22_005675</name>
</gene>
<proteinExistence type="predicted"/>
<evidence type="ECO:0000259" key="1">
    <source>
        <dbReference type="Pfam" id="PF03432"/>
    </source>
</evidence>
<feature type="domain" description="MobA/VirD2-like nuclease" evidence="1">
    <location>
        <begin position="20"/>
        <end position="148"/>
    </location>
</feature>
<dbReference type="EMBL" id="JACHCA010000025">
    <property type="protein sequence ID" value="MBB6131524.1"/>
    <property type="molecule type" value="Genomic_DNA"/>
</dbReference>
<dbReference type="AlphaFoldDB" id="A0A841JM51"/>
<dbReference type="RefSeq" id="WP_183589998.1">
    <property type="nucleotide sequence ID" value="NZ_JACHCA010000025.1"/>
</dbReference>
<dbReference type="InterPro" id="IPR005094">
    <property type="entry name" value="Endonuclease_MobA/VirD2"/>
</dbReference>
<dbReference type="Pfam" id="PF03432">
    <property type="entry name" value="Relaxase"/>
    <property type="match status" value="1"/>
</dbReference>